<proteinExistence type="inferred from homology"/>
<dbReference type="IntAct" id="A0A1D6LS42">
    <property type="interactions" value="6"/>
</dbReference>
<dbReference type="InParanoid" id="A0A1D6LS42"/>
<feature type="compositionally biased region" description="Basic residues" evidence="3">
    <location>
        <begin position="23"/>
        <end position="40"/>
    </location>
</feature>
<sequence length="87" mass="9795">MGEGREQILTGEKAAGKVVVGAVRRRRAGRVKPPSRRSRRAAAAPSRRSRRVQASIRREIGDIENWMKIMDFDCKSINAAIRNIHQS</sequence>
<dbReference type="PANTHER" id="PTHR13073:SF0">
    <property type="entry name" value="BIOGENESIS OF LYSOSOME-RELATED ORGANELLES COMPLEX 1 SUBUNIT 1"/>
    <property type="match status" value="1"/>
</dbReference>
<evidence type="ECO:0000256" key="2">
    <source>
        <dbReference type="ARBA" id="ARBA00019577"/>
    </source>
</evidence>
<dbReference type="AlphaFoldDB" id="A0A1D6LS42"/>
<dbReference type="Pfam" id="PF06320">
    <property type="entry name" value="GCN5L1"/>
    <property type="match status" value="1"/>
</dbReference>
<accession>A0A1D6LS42</accession>
<dbReference type="EMBL" id="CM000782">
    <property type="protein sequence ID" value="AQK82270.1"/>
    <property type="molecule type" value="Genomic_DNA"/>
</dbReference>
<evidence type="ECO:0000256" key="3">
    <source>
        <dbReference type="SAM" id="MobiDB-lite"/>
    </source>
</evidence>
<comment type="similarity">
    <text evidence="1">Belongs to the BLOC1S1 family.</text>
</comment>
<dbReference type="PANTHER" id="PTHR13073">
    <property type="entry name" value="BLOC-1 COMPLEX SUBUNIT 1"/>
    <property type="match status" value="1"/>
</dbReference>
<dbReference type="GO" id="GO:0031083">
    <property type="term" value="C:BLOC-1 complex"/>
    <property type="evidence" value="ECO:0007669"/>
    <property type="project" value="InterPro"/>
</dbReference>
<dbReference type="STRING" id="4577.A0A1D6LS42"/>
<gene>
    <name evidence="4" type="ORF">ZEAMMB73_Zm00001d036838</name>
</gene>
<evidence type="ECO:0000256" key="1">
    <source>
        <dbReference type="ARBA" id="ARBA00007133"/>
    </source>
</evidence>
<organism evidence="4">
    <name type="scientific">Zea mays</name>
    <name type="common">Maize</name>
    <dbReference type="NCBI Taxonomy" id="4577"/>
    <lineage>
        <taxon>Eukaryota</taxon>
        <taxon>Viridiplantae</taxon>
        <taxon>Streptophyta</taxon>
        <taxon>Embryophyta</taxon>
        <taxon>Tracheophyta</taxon>
        <taxon>Spermatophyta</taxon>
        <taxon>Magnoliopsida</taxon>
        <taxon>Liliopsida</taxon>
        <taxon>Poales</taxon>
        <taxon>Poaceae</taxon>
        <taxon>PACMAD clade</taxon>
        <taxon>Panicoideae</taxon>
        <taxon>Andropogonodae</taxon>
        <taxon>Andropogoneae</taxon>
        <taxon>Tripsacinae</taxon>
        <taxon>Zea</taxon>
    </lineage>
</organism>
<feature type="region of interest" description="Disordered" evidence="3">
    <location>
        <begin position="23"/>
        <end position="53"/>
    </location>
</feature>
<protein>
    <recommendedName>
        <fullName evidence="2">Biogenesis of lysosome-related organelles complex 1 subunit 1</fullName>
    </recommendedName>
</protein>
<reference evidence="4" key="1">
    <citation type="submission" date="2015-12" db="EMBL/GenBank/DDBJ databases">
        <title>Update maize B73 reference genome by single molecule sequencing technologies.</title>
        <authorList>
            <consortium name="Maize Genome Sequencing Project"/>
            <person name="Ware D."/>
        </authorList>
    </citation>
    <scope>NUCLEOTIDE SEQUENCE</scope>
    <source>
        <tissue evidence="4">Seedling</tissue>
    </source>
</reference>
<evidence type="ECO:0000313" key="4">
    <source>
        <dbReference type="EMBL" id="AQK82270.1"/>
    </source>
</evidence>
<name>A0A1D6LS42_MAIZE</name>
<dbReference type="SMR" id="A0A1D6LS42"/>
<dbReference type="InterPro" id="IPR009395">
    <property type="entry name" value="BLOC1S1"/>
</dbReference>